<gene>
    <name evidence="5" type="ORF">SBD_0035</name>
</gene>
<dbReference type="Proteomes" id="UP000030760">
    <property type="component" value="Unassembled WGS sequence"/>
</dbReference>
<dbReference type="GO" id="GO:0016627">
    <property type="term" value="F:oxidoreductase activity, acting on the CH-CH group of donors"/>
    <property type="evidence" value="ECO:0007669"/>
    <property type="project" value="InterPro"/>
</dbReference>
<protein>
    <submittedName>
        <fullName evidence="5">Putative oxidoreductase</fullName>
    </submittedName>
</protein>
<dbReference type="InterPro" id="IPR009100">
    <property type="entry name" value="AcylCoA_DH/oxidase_NM_dom_sf"/>
</dbReference>
<feature type="domain" description="Acyl-CoA dehydrogenase C-terminal" evidence="4">
    <location>
        <begin position="333"/>
        <end position="465"/>
    </location>
</feature>
<dbReference type="InterPro" id="IPR013786">
    <property type="entry name" value="AcylCoA_DH/ox_N"/>
</dbReference>
<feature type="region of interest" description="Disordered" evidence="2">
    <location>
        <begin position="1"/>
        <end position="56"/>
    </location>
</feature>
<dbReference type="AlphaFoldDB" id="M3F6W2"/>
<proteinExistence type="predicted"/>
<evidence type="ECO:0000313" key="5">
    <source>
        <dbReference type="EMBL" id="EMF57363.1"/>
    </source>
</evidence>
<dbReference type="InterPro" id="IPR013107">
    <property type="entry name" value="Acyl-CoA_DH_C"/>
</dbReference>
<sequence>MAVMPAARDGRTSRTLPETAIASSWSASRSRRVRYPGARERRHASDASQARTSGGVPGLYAPRNGYACWLTSLRYVGHDLHRPTSLSGRGTMTMSSSAAVPQLETPDAELVGRATGLVPVIREYATQGSEARRVAPEVIKALEDADVFRLLVPHRYGGQGATLRTAVEAVAEVARGDGSTGWIAALMTVGTGFASTSSAQAQEDIFGTNAKAKVCGVFSPGSKAERVDGGYRVSGRWPYASGSFTADWGSLGIPIEGGELALALIPAEAWTIEPTWFVAGMQGTGSDTIVIEDHFVPDHRIQPVKDMFEGRYLTPHTDERMASMSFNAVAAAILVAPQIGLGRHALEITRAKLPLKPVAYTSYQEARLSPTHQIGVAHAATRLHLAELTLSRICLDLDRAADERRLPDLETRARIRNDTGVVAELVTDAIRTLLTANGAGSFAEVNVLNRIWRDSETAARHALVTPEIGREAYGRLLLGNEEPTIAL</sequence>
<dbReference type="SUPFAM" id="SSF47203">
    <property type="entry name" value="Acyl-CoA dehydrogenase C-terminal domain-like"/>
    <property type="match status" value="1"/>
</dbReference>
<evidence type="ECO:0000256" key="2">
    <source>
        <dbReference type="SAM" id="MobiDB-lite"/>
    </source>
</evidence>
<name>M3F6W2_9ACTN</name>
<keyword evidence="1" id="KW-0560">Oxidoreductase</keyword>
<dbReference type="Gene3D" id="1.10.540.10">
    <property type="entry name" value="Acyl-CoA dehydrogenase/oxidase, N-terminal domain"/>
    <property type="match status" value="1"/>
</dbReference>
<dbReference type="InterPro" id="IPR036250">
    <property type="entry name" value="AcylCo_DH-like_C"/>
</dbReference>
<organism evidence="5 6">
    <name type="scientific">Streptomyces bottropensis ATCC 25435</name>
    <dbReference type="NCBI Taxonomy" id="1054862"/>
    <lineage>
        <taxon>Bacteria</taxon>
        <taxon>Bacillati</taxon>
        <taxon>Actinomycetota</taxon>
        <taxon>Actinomycetes</taxon>
        <taxon>Kitasatosporales</taxon>
        <taxon>Streptomycetaceae</taxon>
        <taxon>Streptomyces</taxon>
    </lineage>
</organism>
<dbReference type="SUPFAM" id="SSF56645">
    <property type="entry name" value="Acyl-CoA dehydrogenase NM domain-like"/>
    <property type="match status" value="1"/>
</dbReference>
<dbReference type="Pfam" id="PF08028">
    <property type="entry name" value="Acyl-CoA_dh_2"/>
    <property type="match status" value="1"/>
</dbReference>
<dbReference type="Gene3D" id="2.40.110.10">
    <property type="entry name" value="Butyryl-CoA Dehydrogenase, subunit A, domain 2"/>
    <property type="match status" value="1"/>
</dbReference>
<evidence type="ECO:0000259" key="3">
    <source>
        <dbReference type="Pfam" id="PF02771"/>
    </source>
</evidence>
<dbReference type="Pfam" id="PF02771">
    <property type="entry name" value="Acyl-CoA_dh_N"/>
    <property type="match status" value="1"/>
</dbReference>
<evidence type="ECO:0000313" key="6">
    <source>
        <dbReference type="Proteomes" id="UP000030760"/>
    </source>
</evidence>
<evidence type="ECO:0000256" key="1">
    <source>
        <dbReference type="ARBA" id="ARBA00023002"/>
    </source>
</evidence>
<reference evidence="6" key="1">
    <citation type="journal article" date="2013" name="Genome Announc.">
        <title>Draft Genome Sequence of Streptomyces bottropensis ATCC 25435, a Bottromycin-Producing Actinomycete.</title>
        <authorList>
            <person name="Zhang H."/>
            <person name="Zhou W."/>
            <person name="Zhuang Y."/>
            <person name="Liang X."/>
            <person name="Liu T."/>
        </authorList>
    </citation>
    <scope>NUCLEOTIDE SEQUENCE [LARGE SCALE GENOMIC DNA]</scope>
    <source>
        <strain evidence="6">ATCC 25435</strain>
    </source>
</reference>
<dbReference type="InterPro" id="IPR046373">
    <property type="entry name" value="Acyl-CoA_Oxase/DH_mid-dom_sf"/>
</dbReference>
<accession>M3F6W2</accession>
<dbReference type="InterPro" id="IPR037069">
    <property type="entry name" value="AcylCoA_DH/ox_N_sf"/>
</dbReference>
<feature type="domain" description="Acyl-CoA dehydrogenase/oxidase N-terminal" evidence="3">
    <location>
        <begin position="121"/>
        <end position="188"/>
    </location>
</feature>
<dbReference type="EMBL" id="KB405056">
    <property type="protein sequence ID" value="EMF57363.1"/>
    <property type="molecule type" value="Genomic_DNA"/>
</dbReference>
<dbReference type="GO" id="GO:0050660">
    <property type="term" value="F:flavin adenine dinucleotide binding"/>
    <property type="evidence" value="ECO:0007669"/>
    <property type="project" value="InterPro"/>
</dbReference>
<dbReference type="Gene3D" id="1.20.140.10">
    <property type="entry name" value="Butyryl-CoA Dehydrogenase, subunit A, domain 3"/>
    <property type="match status" value="1"/>
</dbReference>
<evidence type="ECO:0000259" key="4">
    <source>
        <dbReference type="Pfam" id="PF08028"/>
    </source>
</evidence>